<proteinExistence type="inferred from homology"/>
<comment type="subcellular location">
    <subcellularLocation>
        <location evidence="2">Cytoplasm</location>
    </subcellularLocation>
    <subcellularLocation>
        <location evidence="1">Nucleus</location>
    </subcellularLocation>
</comment>
<organism evidence="10 11">
    <name type="scientific">Nyssa sinensis</name>
    <dbReference type="NCBI Taxonomy" id="561372"/>
    <lineage>
        <taxon>Eukaryota</taxon>
        <taxon>Viridiplantae</taxon>
        <taxon>Streptophyta</taxon>
        <taxon>Embryophyta</taxon>
        <taxon>Tracheophyta</taxon>
        <taxon>Spermatophyta</taxon>
        <taxon>Magnoliopsida</taxon>
        <taxon>eudicotyledons</taxon>
        <taxon>Gunneridae</taxon>
        <taxon>Pentapetalae</taxon>
        <taxon>asterids</taxon>
        <taxon>Cornales</taxon>
        <taxon>Nyssaceae</taxon>
        <taxon>Nyssa</taxon>
    </lineage>
</organism>
<dbReference type="Gene3D" id="1.20.1410.10">
    <property type="entry name" value="I/LWEQ domain"/>
    <property type="match status" value="1"/>
</dbReference>
<dbReference type="PANTHER" id="PTHR15492:SF1">
    <property type="entry name" value="CYCLIN-D1-BINDING PROTEIN 1"/>
    <property type="match status" value="1"/>
</dbReference>
<evidence type="ECO:0000259" key="9">
    <source>
        <dbReference type="Pfam" id="PF20936"/>
    </source>
</evidence>
<evidence type="ECO:0000256" key="2">
    <source>
        <dbReference type="ARBA" id="ARBA00004496"/>
    </source>
</evidence>
<evidence type="ECO:0000256" key="1">
    <source>
        <dbReference type="ARBA" id="ARBA00004123"/>
    </source>
</evidence>
<dbReference type="FunFam" id="1.20.1410.10:FF:000011">
    <property type="entry name" value="Cyclin-D1-binding protein"/>
    <property type="match status" value="1"/>
</dbReference>
<evidence type="ECO:0000256" key="3">
    <source>
        <dbReference type="ARBA" id="ARBA00008940"/>
    </source>
</evidence>
<evidence type="ECO:0000256" key="4">
    <source>
        <dbReference type="ARBA" id="ARBA00022490"/>
    </source>
</evidence>
<evidence type="ECO:0000256" key="7">
    <source>
        <dbReference type="SAM" id="MobiDB-lite"/>
    </source>
</evidence>
<feature type="domain" description="Cyclin-D1-binding protein 1-like N-terminal" evidence="8">
    <location>
        <begin position="24"/>
        <end position="59"/>
    </location>
</feature>
<keyword evidence="5" id="KW-0539">Nucleus</keyword>
<sequence length="239" mass="26037">MDLAVKTKNSQSHSWSAQFGTHVLQLKKTPATNITAIGRAMTQLAVSMKDVLREMKELKLASSDPADETSEEASAKDEIEPHDSENSFAGDLGDDLSPEEMKISQLASGVVSETLLVIKELIRSITGLLKQENSDNSSNSVDSLERLLKLCQEIGVQVDELGACLYPPQEVPAMKAASEKISSLIDEIQLEVENLKGSSEAYFQACSGLRNSLRQLESELDRSSTADIVPKMQNLVVDN</sequence>
<protein>
    <submittedName>
        <fullName evidence="10">Uncharacterized protein</fullName>
    </submittedName>
</protein>
<dbReference type="Pfam" id="PF20936">
    <property type="entry name" value="GCIP_C"/>
    <property type="match status" value="1"/>
</dbReference>
<dbReference type="EMBL" id="CM018042">
    <property type="protein sequence ID" value="KAA8532621.1"/>
    <property type="molecule type" value="Genomic_DNA"/>
</dbReference>
<keyword evidence="11" id="KW-1185">Reference proteome</keyword>
<evidence type="ECO:0000256" key="6">
    <source>
        <dbReference type="ARBA" id="ARBA00023306"/>
    </source>
</evidence>
<dbReference type="Proteomes" id="UP000325577">
    <property type="component" value="Linkage Group LG19"/>
</dbReference>
<dbReference type="AlphaFoldDB" id="A0A5J5AUF1"/>
<dbReference type="Pfam" id="PF13324">
    <property type="entry name" value="GCIP_N"/>
    <property type="match status" value="1"/>
</dbReference>
<keyword evidence="4" id="KW-0963">Cytoplasm</keyword>
<evidence type="ECO:0000259" key="8">
    <source>
        <dbReference type="Pfam" id="PF13324"/>
    </source>
</evidence>
<name>A0A5J5AUF1_9ASTE</name>
<comment type="similarity">
    <text evidence="3">Belongs to the CCNDBP1 family.</text>
</comment>
<feature type="region of interest" description="Disordered" evidence="7">
    <location>
        <begin position="59"/>
        <end position="95"/>
    </location>
</feature>
<dbReference type="OrthoDB" id="41588at2759"/>
<feature type="compositionally biased region" description="Basic and acidic residues" evidence="7">
    <location>
        <begin position="73"/>
        <end position="85"/>
    </location>
</feature>
<evidence type="ECO:0000256" key="5">
    <source>
        <dbReference type="ARBA" id="ARBA00023242"/>
    </source>
</evidence>
<dbReference type="GO" id="GO:0005634">
    <property type="term" value="C:nucleus"/>
    <property type="evidence" value="ECO:0007669"/>
    <property type="project" value="UniProtKB-SubCell"/>
</dbReference>
<evidence type="ECO:0000313" key="10">
    <source>
        <dbReference type="EMBL" id="KAA8532621.1"/>
    </source>
</evidence>
<evidence type="ECO:0000313" key="11">
    <source>
        <dbReference type="Proteomes" id="UP000325577"/>
    </source>
</evidence>
<reference evidence="10 11" key="1">
    <citation type="submission" date="2019-09" db="EMBL/GenBank/DDBJ databases">
        <title>A chromosome-level genome assembly of the Chinese tupelo Nyssa sinensis.</title>
        <authorList>
            <person name="Yang X."/>
            <person name="Kang M."/>
            <person name="Yang Y."/>
            <person name="Xiong H."/>
            <person name="Wang M."/>
            <person name="Zhang Z."/>
            <person name="Wang Z."/>
            <person name="Wu H."/>
            <person name="Ma T."/>
            <person name="Liu J."/>
            <person name="Xi Z."/>
        </authorList>
    </citation>
    <scope>NUCLEOTIDE SEQUENCE [LARGE SCALE GENOMIC DNA]</scope>
    <source>
        <strain evidence="10">J267</strain>
        <tissue evidence="10">Leaf</tissue>
    </source>
</reference>
<gene>
    <name evidence="10" type="ORF">F0562_032563</name>
</gene>
<keyword evidence="6" id="KW-0131">Cell cycle</keyword>
<dbReference type="GO" id="GO:0005737">
    <property type="term" value="C:cytoplasm"/>
    <property type="evidence" value="ECO:0007669"/>
    <property type="project" value="UniProtKB-SubCell"/>
</dbReference>
<dbReference type="InterPro" id="IPR026907">
    <property type="entry name" value="GCIP-like"/>
</dbReference>
<accession>A0A5J5AUF1</accession>
<feature type="domain" description="Cyclin-D1-binding protein 1-like C-terminal" evidence="9">
    <location>
        <begin position="88"/>
        <end position="189"/>
    </location>
</feature>
<dbReference type="InterPro" id="IPR049317">
    <property type="entry name" value="GCIP-like_N"/>
</dbReference>
<dbReference type="InterPro" id="IPR049318">
    <property type="entry name" value="GCIP_C"/>
</dbReference>
<dbReference type="PANTHER" id="PTHR15492">
    <property type="entry name" value="CYCLIN D1-BINDING PROTEIN 1"/>
    <property type="match status" value="1"/>
</dbReference>